<dbReference type="PANTHER" id="PTHR30404">
    <property type="entry name" value="N-ACETYLMURAMOYL-L-ALANINE AMIDASE"/>
    <property type="match status" value="1"/>
</dbReference>
<evidence type="ECO:0000259" key="10">
    <source>
        <dbReference type="PROSITE" id="PS51782"/>
    </source>
</evidence>
<dbReference type="SUPFAM" id="SSF53187">
    <property type="entry name" value="Zn-dependent exopeptidases"/>
    <property type="match status" value="1"/>
</dbReference>
<name>A4N3C8_HAEIF</name>
<dbReference type="AlphaFoldDB" id="A4N3C8"/>
<feature type="signal peptide" evidence="9">
    <location>
        <begin position="1"/>
        <end position="20"/>
    </location>
</feature>
<keyword evidence="7" id="KW-0378">Hydrolase</keyword>
<dbReference type="InterPro" id="IPR050695">
    <property type="entry name" value="N-acetylmuramoyl_amidase_3"/>
</dbReference>
<accession>A4N3C8</accession>
<dbReference type="Gene3D" id="3.10.350.10">
    <property type="entry name" value="LysM domain"/>
    <property type="match status" value="1"/>
</dbReference>
<gene>
    <name evidence="11" type="ORF">CGSHi22421_01794</name>
</gene>
<dbReference type="GO" id="GO:0009253">
    <property type="term" value="P:peptidoglycan catabolic process"/>
    <property type="evidence" value="ECO:0007669"/>
    <property type="project" value="InterPro"/>
</dbReference>
<dbReference type="GO" id="GO:0008745">
    <property type="term" value="F:N-acetylmuramoyl-L-alanine amidase activity"/>
    <property type="evidence" value="ECO:0007669"/>
    <property type="project" value="UniProtKB-EC"/>
</dbReference>
<dbReference type="PROSITE" id="PS51782">
    <property type="entry name" value="LYSM"/>
    <property type="match status" value="1"/>
</dbReference>
<evidence type="ECO:0000313" key="12">
    <source>
        <dbReference type="Proteomes" id="UP000003798"/>
    </source>
</evidence>
<protein>
    <recommendedName>
        <fullName evidence="4">N-acetylmuramoyl-L-alanine amidase</fullName>
        <ecNumber evidence="4">3.5.1.28</ecNumber>
    </recommendedName>
</protein>
<keyword evidence="6" id="KW-0574">Periplasm</keyword>
<dbReference type="SUPFAM" id="SSF54106">
    <property type="entry name" value="LysM domain"/>
    <property type="match status" value="1"/>
</dbReference>
<feature type="chain" id="PRO_5002672056" description="N-acetylmuramoyl-L-alanine amidase" evidence="9">
    <location>
        <begin position="21"/>
        <end position="345"/>
    </location>
</feature>
<dbReference type="EC" id="3.5.1.28" evidence="4"/>
<evidence type="ECO:0000256" key="6">
    <source>
        <dbReference type="ARBA" id="ARBA00022764"/>
    </source>
</evidence>
<dbReference type="Gene3D" id="3.40.630.40">
    <property type="entry name" value="Zn-dependent exopeptidases"/>
    <property type="match status" value="1"/>
</dbReference>
<comment type="subcellular location">
    <subcellularLocation>
        <location evidence="2">Periplasm</location>
    </subcellularLocation>
</comment>
<feature type="domain" description="LysM" evidence="10">
    <location>
        <begin position="292"/>
        <end position="335"/>
    </location>
</feature>
<evidence type="ECO:0000313" key="11">
    <source>
        <dbReference type="EMBL" id="EDJ91211.1"/>
    </source>
</evidence>
<evidence type="ECO:0000256" key="2">
    <source>
        <dbReference type="ARBA" id="ARBA00004418"/>
    </source>
</evidence>
<dbReference type="FunFam" id="3.40.630.40:FF:000003">
    <property type="entry name" value="N-acetylmuramoyl-L-alanine amidase AmiB"/>
    <property type="match status" value="1"/>
</dbReference>
<dbReference type="SMART" id="SM00257">
    <property type="entry name" value="LysM"/>
    <property type="match status" value="1"/>
</dbReference>
<dbReference type="CDD" id="cd02696">
    <property type="entry name" value="MurNAc-LAA"/>
    <property type="match status" value="1"/>
</dbReference>
<comment type="catalytic activity">
    <reaction evidence="1">
        <text>Hydrolyzes the link between N-acetylmuramoyl residues and L-amino acid residues in certain cell-wall glycopeptides.</text>
        <dbReference type="EC" id="3.5.1.28"/>
    </reaction>
</comment>
<dbReference type="CDD" id="cd00118">
    <property type="entry name" value="LysM"/>
    <property type="match status" value="1"/>
</dbReference>
<dbReference type="GO" id="GO:0030288">
    <property type="term" value="C:outer membrane-bounded periplasmic space"/>
    <property type="evidence" value="ECO:0007669"/>
    <property type="project" value="TreeGrafter"/>
</dbReference>
<dbReference type="PANTHER" id="PTHR30404:SF6">
    <property type="entry name" value="N-ACETYLMURAMOYL-L-ALANINE AMIDASE AMIB"/>
    <property type="match status" value="1"/>
</dbReference>
<evidence type="ECO:0000256" key="1">
    <source>
        <dbReference type="ARBA" id="ARBA00001561"/>
    </source>
</evidence>
<proteinExistence type="inferred from homology"/>
<dbReference type="Proteomes" id="UP000003798">
    <property type="component" value="Unassembled WGS sequence"/>
</dbReference>
<keyword evidence="5 9" id="KW-0732">Signal</keyword>
<evidence type="ECO:0000256" key="9">
    <source>
        <dbReference type="SAM" id="SignalP"/>
    </source>
</evidence>
<dbReference type="SMART" id="SM00646">
    <property type="entry name" value="Ami_3"/>
    <property type="match status" value="1"/>
</dbReference>
<organism evidence="11 12">
    <name type="scientific">Haemophilus influenzae R3021</name>
    <dbReference type="NCBI Taxonomy" id="375432"/>
    <lineage>
        <taxon>Bacteria</taxon>
        <taxon>Pseudomonadati</taxon>
        <taxon>Pseudomonadota</taxon>
        <taxon>Gammaproteobacteria</taxon>
        <taxon>Pasteurellales</taxon>
        <taxon>Pasteurellaceae</taxon>
        <taxon>Haemophilus</taxon>
    </lineage>
</organism>
<evidence type="ECO:0000256" key="7">
    <source>
        <dbReference type="ARBA" id="ARBA00022801"/>
    </source>
</evidence>
<evidence type="ECO:0000256" key="5">
    <source>
        <dbReference type="ARBA" id="ARBA00022729"/>
    </source>
</evidence>
<dbReference type="Pfam" id="PF01520">
    <property type="entry name" value="Amidase_3"/>
    <property type="match status" value="1"/>
</dbReference>
<comment type="similarity">
    <text evidence="3">Belongs to the N-acetylmuramoyl-L-alanine amidase 3 family.</text>
</comment>
<evidence type="ECO:0000256" key="4">
    <source>
        <dbReference type="ARBA" id="ARBA00011901"/>
    </source>
</evidence>
<dbReference type="EMBL" id="AAZE01000004">
    <property type="protein sequence ID" value="EDJ91211.1"/>
    <property type="molecule type" value="Genomic_DNA"/>
</dbReference>
<dbReference type="InterPro" id="IPR002508">
    <property type="entry name" value="MurNAc-LAA_cat"/>
</dbReference>
<evidence type="ECO:0000256" key="3">
    <source>
        <dbReference type="ARBA" id="ARBA00010860"/>
    </source>
</evidence>
<dbReference type="Pfam" id="PF01476">
    <property type="entry name" value="LysM"/>
    <property type="match status" value="1"/>
</dbReference>
<dbReference type="InterPro" id="IPR018392">
    <property type="entry name" value="LysM"/>
</dbReference>
<keyword evidence="8" id="KW-0961">Cell wall biogenesis/degradation</keyword>
<sequence length="345" mass="38995">MKTKILFFLFFSTFNFSIFAAPITIAIDPGHGGKDPGAIGRNLGIYEKNVTLSIAKELKALLDKDPHFRGVLTRKSDYYISVPERSEIARKFKANYLISIHADSSESPDRRGASVWVLSNRRANDEMGQWLEDDEKRSELLGGAGKVLSHNNDKYLDQTVLDLQFGHSQRTGYVLGEHILHHFAKVTTLSRSTPQHASLGVLRSPDIPSVLVETGFLSNSEEEKKLNSQTYRRRIAYMIYEGLVAFHSGKTNTLVKDNLVQNIKQNDIKKSGKNNRTSEQNINEDNIKDSGIRHIVKKGESLGSLSNKYHVKVSDIIKLNQLKRKTLWLNESIKIPDNVEIKINH</sequence>
<dbReference type="GO" id="GO:0071555">
    <property type="term" value="P:cell wall organization"/>
    <property type="evidence" value="ECO:0007669"/>
    <property type="project" value="UniProtKB-KW"/>
</dbReference>
<reference evidence="11 12" key="1">
    <citation type="journal article" date="2007" name="Genome Biol.">
        <title>Characterization and modeling of the Haemophilus influenzae core and supragenomes based on the complete genomic sequences of Rd and 12 clinical nontypeable strains.</title>
        <authorList>
            <person name="Hogg J.S."/>
            <person name="Hu F.Z."/>
            <person name="Janto B."/>
            <person name="Boissy R."/>
            <person name="Hayes J."/>
            <person name="Keefe R."/>
            <person name="Post J.C."/>
            <person name="Ehrlich G.D."/>
        </authorList>
    </citation>
    <scope>NUCLEOTIDE SEQUENCE [LARGE SCALE GENOMIC DNA]</scope>
    <source>
        <strain evidence="11 12">R3021</strain>
    </source>
</reference>
<dbReference type="InterPro" id="IPR036779">
    <property type="entry name" value="LysM_dom_sf"/>
</dbReference>
<evidence type="ECO:0000256" key="8">
    <source>
        <dbReference type="ARBA" id="ARBA00023316"/>
    </source>
</evidence>